<dbReference type="CDD" id="cd21455">
    <property type="entry name" value="DLC-like_DYNLT1_DYNLT3"/>
    <property type="match status" value="1"/>
</dbReference>
<reference evidence="1 2" key="1">
    <citation type="journal article" date="2013" name="Curr. Biol.">
        <title>The Genome of the Foraminiferan Reticulomyxa filosa.</title>
        <authorList>
            <person name="Glockner G."/>
            <person name="Hulsmann N."/>
            <person name="Schleicher M."/>
            <person name="Noegel A.A."/>
            <person name="Eichinger L."/>
            <person name="Gallinger C."/>
            <person name="Pawlowski J."/>
            <person name="Sierra R."/>
            <person name="Euteneuer U."/>
            <person name="Pillet L."/>
            <person name="Moustafa A."/>
            <person name="Platzer M."/>
            <person name="Groth M."/>
            <person name="Szafranski K."/>
            <person name="Schliwa M."/>
        </authorList>
    </citation>
    <scope>NUCLEOTIDE SEQUENCE [LARGE SCALE GENOMIC DNA]</scope>
</reference>
<dbReference type="GO" id="GO:0005737">
    <property type="term" value="C:cytoplasm"/>
    <property type="evidence" value="ECO:0007669"/>
    <property type="project" value="TreeGrafter"/>
</dbReference>
<evidence type="ECO:0000313" key="1">
    <source>
        <dbReference type="EMBL" id="ETO11039.1"/>
    </source>
</evidence>
<organism evidence="1 2">
    <name type="scientific">Reticulomyxa filosa</name>
    <dbReference type="NCBI Taxonomy" id="46433"/>
    <lineage>
        <taxon>Eukaryota</taxon>
        <taxon>Sar</taxon>
        <taxon>Rhizaria</taxon>
        <taxon>Retaria</taxon>
        <taxon>Foraminifera</taxon>
        <taxon>Monothalamids</taxon>
        <taxon>Reticulomyxidae</taxon>
        <taxon>Reticulomyxa</taxon>
    </lineage>
</organism>
<dbReference type="PANTHER" id="PTHR21255">
    <property type="entry name" value="T-COMPLEX-ASSOCIATED-TESTIS-EXPRESSED 1/ DYNEIN LIGHT CHAIN"/>
    <property type="match status" value="1"/>
</dbReference>
<comment type="caution">
    <text evidence="1">The sequence shown here is derived from an EMBL/GenBank/DDBJ whole genome shotgun (WGS) entry which is preliminary data.</text>
</comment>
<sequence length="288" mass="32753">MALCIDLKKIKYTLTFCLICAIYFYTVEPKTNVKLEQSQEISSFLWQIDSKNSKLWNSKIRLASKSFRVVSKINAESSVQLTVYLSQLETRNDSGVVTLECQNILVSFSGVCICVTTKLIAKSIDFILIDTKKQKIIVRQNLQQKTKTMAKSETQAKGLDLQAAQEILREEISGVLADSQFDAHKVQQWCQRIVTNVLKKLVEANKNQDIQYKYVVNTFVLEKTGAGLHSTSSCLWDKLSDSSTSYQWNNDHIKYQPHSQMQRCDDKIVSFNILSRGFLSGCLNEHVG</sequence>
<dbReference type="AlphaFoldDB" id="X6MB07"/>
<protein>
    <submittedName>
        <fullName evidence="1">Cytoplasmic dynein light chain</fullName>
    </submittedName>
</protein>
<dbReference type="Gene3D" id="3.30.1140.40">
    <property type="entry name" value="Tctex-1"/>
    <property type="match status" value="1"/>
</dbReference>
<accession>X6MB07</accession>
<dbReference type="InterPro" id="IPR038586">
    <property type="entry name" value="Tctex-1-like_sf"/>
</dbReference>
<dbReference type="Pfam" id="PF03645">
    <property type="entry name" value="Tctex-1"/>
    <property type="match status" value="1"/>
</dbReference>
<dbReference type="GO" id="GO:0045505">
    <property type="term" value="F:dynein intermediate chain binding"/>
    <property type="evidence" value="ECO:0007669"/>
    <property type="project" value="TreeGrafter"/>
</dbReference>
<dbReference type="EMBL" id="ASPP01022847">
    <property type="protein sequence ID" value="ETO11039.1"/>
    <property type="molecule type" value="Genomic_DNA"/>
</dbReference>
<dbReference type="GO" id="GO:0007018">
    <property type="term" value="P:microtubule-based movement"/>
    <property type="evidence" value="ECO:0007669"/>
    <property type="project" value="TreeGrafter"/>
</dbReference>
<dbReference type="Proteomes" id="UP000023152">
    <property type="component" value="Unassembled WGS sequence"/>
</dbReference>
<keyword evidence="2" id="KW-1185">Reference proteome</keyword>
<name>X6MB07_RETFI</name>
<proteinExistence type="predicted"/>
<dbReference type="OrthoDB" id="10059120at2759"/>
<evidence type="ECO:0000313" key="2">
    <source>
        <dbReference type="Proteomes" id="UP000023152"/>
    </source>
</evidence>
<dbReference type="GO" id="GO:0005868">
    <property type="term" value="C:cytoplasmic dynein complex"/>
    <property type="evidence" value="ECO:0007669"/>
    <property type="project" value="TreeGrafter"/>
</dbReference>
<gene>
    <name evidence="1" type="ORF">RFI_26338</name>
</gene>
<dbReference type="InterPro" id="IPR005334">
    <property type="entry name" value="Tctex-1-like"/>
</dbReference>
<dbReference type="PANTHER" id="PTHR21255:SF4">
    <property type="entry name" value="DYNEIN LIGHT CHAIN TCTEX-TYPE"/>
    <property type="match status" value="1"/>
</dbReference>